<dbReference type="PROSITE" id="PS50850">
    <property type="entry name" value="MFS"/>
    <property type="match status" value="1"/>
</dbReference>
<feature type="transmembrane region" description="Helical" evidence="3">
    <location>
        <begin position="344"/>
        <end position="370"/>
    </location>
</feature>
<keyword evidence="3" id="KW-0812">Transmembrane</keyword>
<feature type="domain" description="Major facilitator superfamily (MFS) profile" evidence="4">
    <location>
        <begin position="37"/>
        <end position="435"/>
    </location>
</feature>
<protein>
    <submittedName>
        <fullName evidence="5">MFS transporter</fullName>
    </submittedName>
</protein>
<reference evidence="5" key="1">
    <citation type="journal article" date="2019" name="Front. Microbiol.">
        <title>An Overview of Genes From Cyberlindnera americana, a Symbiont Yeast Isolated From the Gut of the Bark Beetle Dendroctonus rhizophagus (Curculionidae: Scolytinae), Involved in the Detoxification Process Using Genome and Transcriptome Data.</title>
        <authorList>
            <person name="Soto-Robles L.V."/>
            <person name="Torres-Banda V."/>
            <person name="Rivera-Orduna F.N."/>
            <person name="Curiel-Quesada E."/>
            <person name="Hidalgo-Lara M.E."/>
            <person name="Zuniga G."/>
        </authorList>
    </citation>
    <scope>NUCLEOTIDE SEQUENCE</scope>
    <source>
        <strain evidence="5">ChDrAdgY46</strain>
    </source>
</reference>
<feature type="transmembrane region" description="Helical" evidence="3">
    <location>
        <begin position="382"/>
        <end position="402"/>
    </location>
</feature>
<evidence type="ECO:0000256" key="1">
    <source>
        <dbReference type="ARBA" id="ARBA00004141"/>
    </source>
</evidence>
<dbReference type="InterPro" id="IPR050327">
    <property type="entry name" value="Proton-linked_MCT"/>
</dbReference>
<organism evidence="5">
    <name type="scientific">Cyberlindnera americana</name>
    <dbReference type="NCBI Taxonomy" id="36016"/>
    <lineage>
        <taxon>Eukaryota</taxon>
        <taxon>Fungi</taxon>
        <taxon>Dikarya</taxon>
        <taxon>Ascomycota</taxon>
        <taxon>Saccharomycotina</taxon>
        <taxon>Saccharomycetes</taxon>
        <taxon>Phaffomycetales</taxon>
        <taxon>Phaffomycetaceae</taxon>
        <taxon>Cyberlindnera</taxon>
    </lineage>
</organism>
<sequence>MCESAQITRRSSVVSRRSIEPLETSSSTDEFPEGGAQAYLSVLGSFLGLIPAYGIPNSVGAIEAYISQHQLSQVSTSTVAWIFSIYTFFSFGSSIFSGTLFDHAGAKKPMVIGTICLIGGLLGTAFSKTVWQFVLSFGVLVGFGTGMLMSPLLGVVSHYFWKKRATFTSLATLGASVGGITIPLMLRAMYPTIGFKWAIIVLAFFCLFFLSFSIVLCKERMRKPIAETTSFKSFVETHIYNMFDYKGLKDRRFVFCAIAVALTESTLMVTSIYVPSYALMRGYSDDTGYLLVTIINATGVIGRLLPSYIADNYLGPYNTSISTLCGSVIIALALWMPFGSSLKVLYAFAALYGFFSGSALTISPVCIGQISRTEEFGKRFSTIYLLASFSMLGSIPIAGAIIGDGSLKEYNHFIIFSAMLALGSLIAYAVVRVLSVGWKLSKF</sequence>
<feature type="transmembrane region" description="Helical" evidence="3">
    <location>
        <begin position="110"/>
        <end position="127"/>
    </location>
</feature>
<gene>
    <name evidence="5" type="ORF">g2241</name>
</gene>
<dbReference type="InterPro" id="IPR020846">
    <property type="entry name" value="MFS_dom"/>
</dbReference>
<dbReference type="SUPFAM" id="SSF103473">
    <property type="entry name" value="MFS general substrate transporter"/>
    <property type="match status" value="1"/>
</dbReference>
<dbReference type="GO" id="GO:0016020">
    <property type="term" value="C:membrane"/>
    <property type="evidence" value="ECO:0007669"/>
    <property type="project" value="UniProtKB-SubCell"/>
</dbReference>
<dbReference type="Pfam" id="PF07690">
    <property type="entry name" value="MFS_1"/>
    <property type="match status" value="1"/>
</dbReference>
<comment type="similarity">
    <text evidence="2">Belongs to the major facilitator superfamily. Monocarboxylate porter (TC 2.A.1.13) family.</text>
</comment>
<feature type="transmembrane region" description="Helical" evidence="3">
    <location>
        <begin position="133"/>
        <end position="153"/>
    </location>
</feature>
<evidence type="ECO:0000256" key="3">
    <source>
        <dbReference type="SAM" id="Phobius"/>
    </source>
</evidence>
<evidence type="ECO:0000313" key="5">
    <source>
        <dbReference type="EMBL" id="QFR37097.1"/>
    </source>
</evidence>
<dbReference type="InterPro" id="IPR036259">
    <property type="entry name" value="MFS_trans_sf"/>
</dbReference>
<comment type="subcellular location">
    <subcellularLocation>
        <location evidence="1">Membrane</location>
        <topology evidence="1">Multi-pass membrane protein</topology>
    </subcellularLocation>
</comment>
<feature type="transmembrane region" description="Helical" evidence="3">
    <location>
        <begin position="414"/>
        <end position="434"/>
    </location>
</feature>
<dbReference type="EMBL" id="MK890592">
    <property type="protein sequence ID" value="QFR37097.1"/>
    <property type="molecule type" value="Genomic_DNA"/>
</dbReference>
<evidence type="ECO:0000256" key="2">
    <source>
        <dbReference type="ARBA" id="ARBA00006727"/>
    </source>
</evidence>
<feature type="transmembrane region" description="Helical" evidence="3">
    <location>
        <begin position="253"/>
        <end position="275"/>
    </location>
</feature>
<dbReference type="GO" id="GO:0022857">
    <property type="term" value="F:transmembrane transporter activity"/>
    <property type="evidence" value="ECO:0007669"/>
    <property type="project" value="InterPro"/>
</dbReference>
<keyword evidence="3" id="KW-1133">Transmembrane helix</keyword>
<proteinExistence type="inferred from homology"/>
<evidence type="ECO:0000259" key="4">
    <source>
        <dbReference type="PROSITE" id="PS50850"/>
    </source>
</evidence>
<dbReference type="GO" id="GO:0032218">
    <property type="term" value="P:riboflavin transport"/>
    <property type="evidence" value="ECO:0007669"/>
    <property type="project" value="TreeGrafter"/>
</dbReference>
<dbReference type="InterPro" id="IPR011701">
    <property type="entry name" value="MFS"/>
</dbReference>
<feature type="transmembrane region" description="Helical" evidence="3">
    <location>
        <begin position="317"/>
        <end position="338"/>
    </location>
</feature>
<dbReference type="Gene3D" id="1.20.1250.20">
    <property type="entry name" value="MFS general substrate transporter like domains"/>
    <property type="match status" value="1"/>
</dbReference>
<name>A0A5P8N9B8_9ASCO</name>
<feature type="transmembrane region" description="Helical" evidence="3">
    <location>
        <begin position="287"/>
        <end position="305"/>
    </location>
</feature>
<accession>A0A5P8N9B8</accession>
<dbReference type="PANTHER" id="PTHR11360">
    <property type="entry name" value="MONOCARBOXYLATE TRANSPORTER"/>
    <property type="match status" value="1"/>
</dbReference>
<feature type="transmembrane region" description="Helical" evidence="3">
    <location>
        <begin position="79"/>
        <end position="98"/>
    </location>
</feature>
<feature type="transmembrane region" description="Helical" evidence="3">
    <location>
        <begin position="165"/>
        <end position="185"/>
    </location>
</feature>
<dbReference type="AlphaFoldDB" id="A0A5P8N9B8"/>
<feature type="transmembrane region" description="Helical" evidence="3">
    <location>
        <begin position="197"/>
        <end position="217"/>
    </location>
</feature>
<dbReference type="PANTHER" id="PTHR11360:SF177">
    <property type="entry name" value="RIBOFLAVIN TRANSPORTER MCH5"/>
    <property type="match status" value="1"/>
</dbReference>
<keyword evidence="3" id="KW-0472">Membrane</keyword>